<keyword evidence="6" id="KW-0503">Monooxygenase</keyword>
<accession>A0A2G2VUH6</accession>
<keyword evidence="3" id="KW-0479">Metal-binding</keyword>
<evidence type="ECO:0000256" key="5">
    <source>
        <dbReference type="ARBA" id="ARBA00023004"/>
    </source>
</evidence>
<gene>
    <name evidence="7" type="ORF">CQW23_24338</name>
</gene>
<evidence type="ECO:0000256" key="2">
    <source>
        <dbReference type="ARBA" id="ARBA00022617"/>
    </source>
</evidence>
<dbReference type="GO" id="GO:0016705">
    <property type="term" value="F:oxidoreductase activity, acting on paired donors, with incorporation or reduction of molecular oxygen"/>
    <property type="evidence" value="ECO:0007669"/>
    <property type="project" value="InterPro"/>
</dbReference>
<dbReference type="OrthoDB" id="3934656at2759"/>
<dbReference type="SUPFAM" id="SSF48264">
    <property type="entry name" value="Cytochrome P450"/>
    <property type="match status" value="1"/>
</dbReference>
<protein>
    <submittedName>
        <fullName evidence="7">Cytochrome 76A2</fullName>
    </submittedName>
</protein>
<evidence type="ECO:0000256" key="4">
    <source>
        <dbReference type="ARBA" id="ARBA00023002"/>
    </source>
</evidence>
<dbReference type="PANTHER" id="PTHR47950">
    <property type="entry name" value="CYTOCHROME P450, FAMILY 76, SUBFAMILY C, POLYPEPTIDE 5-RELATED"/>
    <property type="match status" value="1"/>
</dbReference>
<evidence type="ECO:0000256" key="6">
    <source>
        <dbReference type="ARBA" id="ARBA00023033"/>
    </source>
</evidence>
<dbReference type="Gene3D" id="1.10.630.10">
    <property type="entry name" value="Cytochrome P450"/>
    <property type="match status" value="1"/>
</dbReference>
<name>A0A2G2VUH6_CAPBA</name>
<dbReference type="GO" id="GO:0005506">
    <property type="term" value="F:iron ion binding"/>
    <property type="evidence" value="ECO:0007669"/>
    <property type="project" value="InterPro"/>
</dbReference>
<dbReference type="Proteomes" id="UP000224567">
    <property type="component" value="Unassembled WGS sequence"/>
</dbReference>
<keyword evidence="8" id="KW-1185">Reference proteome</keyword>
<comment type="similarity">
    <text evidence="1">Belongs to the cytochrome P450 family.</text>
</comment>
<keyword evidence="5" id="KW-0408">Iron</keyword>
<sequence length="146" mass="16691">MQVVIKELLRLHPPLPFLIPRETFKDTKFIGYDVPKGTRVLVNTWAIGRDPECWDDPMSFNPERFLGSKVDVKGQHYELISFGSGWRIFVCLPLGHRMMHFALGSLLHEFDWQLPEGVSPKSINMAESMGITARKRDSLKAIPIKA</sequence>
<evidence type="ECO:0000313" key="8">
    <source>
        <dbReference type="Proteomes" id="UP000224567"/>
    </source>
</evidence>
<dbReference type="STRING" id="33114.A0A2G2VUH6"/>
<dbReference type="Pfam" id="PF00067">
    <property type="entry name" value="p450"/>
    <property type="match status" value="1"/>
</dbReference>
<evidence type="ECO:0000256" key="1">
    <source>
        <dbReference type="ARBA" id="ARBA00010617"/>
    </source>
</evidence>
<dbReference type="AlphaFoldDB" id="A0A2G2VUH6"/>
<dbReference type="InterPro" id="IPR001128">
    <property type="entry name" value="Cyt_P450"/>
</dbReference>
<organism evidence="7 8">
    <name type="scientific">Capsicum baccatum</name>
    <name type="common">Peruvian pepper</name>
    <dbReference type="NCBI Taxonomy" id="33114"/>
    <lineage>
        <taxon>Eukaryota</taxon>
        <taxon>Viridiplantae</taxon>
        <taxon>Streptophyta</taxon>
        <taxon>Embryophyta</taxon>
        <taxon>Tracheophyta</taxon>
        <taxon>Spermatophyta</taxon>
        <taxon>Magnoliopsida</taxon>
        <taxon>eudicotyledons</taxon>
        <taxon>Gunneridae</taxon>
        <taxon>Pentapetalae</taxon>
        <taxon>asterids</taxon>
        <taxon>lamiids</taxon>
        <taxon>Solanales</taxon>
        <taxon>Solanaceae</taxon>
        <taxon>Solanoideae</taxon>
        <taxon>Capsiceae</taxon>
        <taxon>Capsicum</taxon>
    </lineage>
</organism>
<dbReference type="InterPro" id="IPR036396">
    <property type="entry name" value="Cyt_P450_sf"/>
</dbReference>
<keyword evidence="2" id="KW-0349">Heme</keyword>
<evidence type="ECO:0000256" key="3">
    <source>
        <dbReference type="ARBA" id="ARBA00022723"/>
    </source>
</evidence>
<comment type="caution">
    <text evidence="7">The sequence shown here is derived from an EMBL/GenBank/DDBJ whole genome shotgun (WGS) entry which is preliminary data.</text>
</comment>
<evidence type="ECO:0000313" key="7">
    <source>
        <dbReference type="EMBL" id="PHT36638.1"/>
    </source>
</evidence>
<dbReference type="GO" id="GO:0004497">
    <property type="term" value="F:monooxygenase activity"/>
    <property type="evidence" value="ECO:0007669"/>
    <property type="project" value="UniProtKB-KW"/>
</dbReference>
<keyword evidence="4" id="KW-0560">Oxidoreductase</keyword>
<dbReference type="PANTHER" id="PTHR47950:SF36">
    <property type="entry name" value="CYTOCHROME P450 76A2-LIKE"/>
    <property type="match status" value="1"/>
</dbReference>
<dbReference type="GO" id="GO:0020037">
    <property type="term" value="F:heme binding"/>
    <property type="evidence" value="ECO:0007669"/>
    <property type="project" value="InterPro"/>
</dbReference>
<dbReference type="PRINTS" id="PR00463">
    <property type="entry name" value="EP450I"/>
</dbReference>
<reference evidence="7 8" key="1">
    <citation type="journal article" date="2017" name="Genome Biol.">
        <title>New reference genome sequences of hot pepper reveal the massive evolution of plant disease-resistance genes by retroduplication.</title>
        <authorList>
            <person name="Kim S."/>
            <person name="Park J."/>
            <person name="Yeom S.I."/>
            <person name="Kim Y.M."/>
            <person name="Seo E."/>
            <person name="Kim K.T."/>
            <person name="Kim M.S."/>
            <person name="Lee J.M."/>
            <person name="Cheong K."/>
            <person name="Shin H.S."/>
            <person name="Kim S.B."/>
            <person name="Han K."/>
            <person name="Lee J."/>
            <person name="Park M."/>
            <person name="Lee H.A."/>
            <person name="Lee H.Y."/>
            <person name="Lee Y."/>
            <person name="Oh S."/>
            <person name="Lee J.H."/>
            <person name="Choi E."/>
            <person name="Choi E."/>
            <person name="Lee S.E."/>
            <person name="Jeon J."/>
            <person name="Kim H."/>
            <person name="Choi G."/>
            <person name="Song H."/>
            <person name="Lee J."/>
            <person name="Lee S.C."/>
            <person name="Kwon J.K."/>
            <person name="Lee H.Y."/>
            <person name="Koo N."/>
            <person name="Hong Y."/>
            <person name="Kim R.W."/>
            <person name="Kang W.H."/>
            <person name="Huh J.H."/>
            <person name="Kang B.C."/>
            <person name="Yang T.J."/>
            <person name="Lee Y.H."/>
            <person name="Bennetzen J.L."/>
            <person name="Choi D."/>
        </authorList>
    </citation>
    <scope>NUCLEOTIDE SEQUENCE [LARGE SCALE GENOMIC DNA]</scope>
    <source>
        <strain evidence="8">cv. PBC81</strain>
    </source>
</reference>
<reference evidence="8" key="2">
    <citation type="journal article" date="2017" name="J. Anim. Genet.">
        <title>Multiple reference genome sequences of hot pepper reveal the massive evolution of plant disease resistance genes by retroduplication.</title>
        <authorList>
            <person name="Kim S."/>
            <person name="Park J."/>
            <person name="Yeom S.-I."/>
            <person name="Kim Y.-M."/>
            <person name="Seo E."/>
            <person name="Kim K.-T."/>
            <person name="Kim M.-S."/>
            <person name="Lee J.M."/>
            <person name="Cheong K."/>
            <person name="Shin H.-S."/>
            <person name="Kim S.-B."/>
            <person name="Han K."/>
            <person name="Lee J."/>
            <person name="Park M."/>
            <person name="Lee H.-A."/>
            <person name="Lee H.-Y."/>
            <person name="Lee Y."/>
            <person name="Oh S."/>
            <person name="Lee J.H."/>
            <person name="Choi E."/>
            <person name="Choi E."/>
            <person name="Lee S.E."/>
            <person name="Jeon J."/>
            <person name="Kim H."/>
            <person name="Choi G."/>
            <person name="Song H."/>
            <person name="Lee J."/>
            <person name="Lee S.-C."/>
            <person name="Kwon J.-K."/>
            <person name="Lee H.-Y."/>
            <person name="Koo N."/>
            <person name="Hong Y."/>
            <person name="Kim R.W."/>
            <person name="Kang W.-H."/>
            <person name="Huh J.H."/>
            <person name="Kang B.-C."/>
            <person name="Yang T.-J."/>
            <person name="Lee Y.-H."/>
            <person name="Bennetzen J.L."/>
            <person name="Choi D."/>
        </authorList>
    </citation>
    <scope>NUCLEOTIDE SEQUENCE [LARGE SCALE GENOMIC DNA]</scope>
    <source>
        <strain evidence="8">cv. PBC81</strain>
    </source>
</reference>
<dbReference type="EMBL" id="MLFT02000010">
    <property type="protein sequence ID" value="PHT36638.1"/>
    <property type="molecule type" value="Genomic_DNA"/>
</dbReference>
<dbReference type="InterPro" id="IPR002401">
    <property type="entry name" value="Cyt_P450_E_grp-I"/>
</dbReference>
<proteinExistence type="inferred from homology"/>